<dbReference type="GO" id="GO:0004459">
    <property type="term" value="F:L-lactate dehydrogenase (NAD+) activity"/>
    <property type="evidence" value="ECO:0007669"/>
    <property type="project" value="TreeGrafter"/>
</dbReference>
<dbReference type="AlphaFoldDB" id="A0AAW2E7F8"/>
<dbReference type="Proteomes" id="UP001459277">
    <property type="component" value="Unassembled WGS sequence"/>
</dbReference>
<comment type="caution">
    <text evidence="2">The sequence shown here is derived from an EMBL/GenBank/DDBJ whole genome shotgun (WGS) entry which is preliminary data.</text>
</comment>
<dbReference type="InterPro" id="IPR036291">
    <property type="entry name" value="NAD(P)-bd_dom_sf"/>
</dbReference>
<dbReference type="GO" id="GO:0006089">
    <property type="term" value="P:lactate metabolic process"/>
    <property type="evidence" value="ECO:0007669"/>
    <property type="project" value="TreeGrafter"/>
</dbReference>
<dbReference type="EMBL" id="JAZDWU010000001">
    <property type="protein sequence ID" value="KAL0017545.1"/>
    <property type="molecule type" value="Genomic_DNA"/>
</dbReference>
<accession>A0AAW2E7F8</accession>
<dbReference type="PANTHER" id="PTHR43128:SF16">
    <property type="entry name" value="L-LACTATE DEHYDROGENASE"/>
    <property type="match status" value="1"/>
</dbReference>
<evidence type="ECO:0000313" key="2">
    <source>
        <dbReference type="EMBL" id="KAL0017545.1"/>
    </source>
</evidence>
<evidence type="ECO:0000259" key="1">
    <source>
        <dbReference type="Pfam" id="PF00056"/>
    </source>
</evidence>
<dbReference type="Gene3D" id="3.40.50.720">
    <property type="entry name" value="NAD(P)-binding Rossmann-like Domain"/>
    <property type="match status" value="1"/>
</dbReference>
<sequence>MAIAQTILTQDLADEIVLIDTKSDKLRGEMLDLQHAVAFLPRTKIYAFVDYELTVGFDLYIIIAGALQNPGESRLDLLQRKWPCLRISFPLWLVSHQRLFCFRFPITFP</sequence>
<keyword evidence="3" id="KW-1185">Reference proteome</keyword>
<proteinExistence type="predicted"/>
<name>A0AAW2E7F8_9ROSI</name>
<gene>
    <name evidence="2" type="ORF">SO802_004614</name>
</gene>
<dbReference type="SUPFAM" id="SSF51735">
    <property type="entry name" value="NAD(P)-binding Rossmann-fold domains"/>
    <property type="match status" value="1"/>
</dbReference>
<dbReference type="Pfam" id="PF00056">
    <property type="entry name" value="Ldh_1_N"/>
    <property type="match status" value="1"/>
</dbReference>
<feature type="domain" description="Lactate/malate dehydrogenase N-terminal" evidence="1">
    <location>
        <begin position="2"/>
        <end position="81"/>
    </location>
</feature>
<protein>
    <recommendedName>
        <fullName evidence="1">Lactate/malate dehydrogenase N-terminal domain-containing protein</fullName>
    </recommendedName>
</protein>
<dbReference type="InterPro" id="IPR001236">
    <property type="entry name" value="Lactate/malate_DH_N"/>
</dbReference>
<dbReference type="PANTHER" id="PTHR43128">
    <property type="entry name" value="L-2-HYDROXYCARBOXYLATE DEHYDROGENASE (NAD(P)(+))"/>
    <property type="match status" value="1"/>
</dbReference>
<organism evidence="2 3">
    <name type="scientific">Lithocarpus litseifolius</name>
    <dbReference type="NCBI Taxonomy" id="425828"/>
    <lineage>
        <taxon>Eukaryota</taxon>
        <taxon>Viridiplantae</taxon>
        <taxon>Streptophyta</taxon>
        <taxon>Embryophyta</taxon>
        <taxon>Tracheophyta</taxon>
        <taxon>Spermatophyta</taxon>
        <taxon>Magnoliopsida</taxon>
        <taxon>eudicotyledons</taxon>
        <taxon>Gunneridae</taxon>
        <taxon>Pentapetalae</taxon>
        <taxon>rosids</taxon>
        <taxon>fabids</taxon>
        <taxon>Fagales</taxon>
        <taxon>Fagaceae</taxon>
        <taxon>Lithocarpus</taxon>
    </lineage>
</organism>
<evidence type="ECO:0000313" key="3">
    <source>
        <dbReference type="Proteomes" id="UP001459277"/>
    </source>
</evidence>
<reference evidence="2 3" key="1">
    <citation type="submission" date="2024-01" db="EMBL/GenBank/DDBJ databases">
        <title>A telomere-to-telomere, gap-free genome of sweet tea (Lithocarpus litseifolius).</title>
        <authorList>
            <person name="Zhou J."/>
        </authorList>
    </citation>
    <scope>NUCLEOTIDE SEQUENCE [LARGE SCALE GENOMIC DNA]</scope>
    <source>
        <strain evidence="2">Zhou-2022a</strain>
        <tissue evidence="2">Leaf</tissue>
    </source>
</reference>